<feature type="non-terminal residue" evidence="6">
    <location>
        <position position="354"/>
    </location>
</feature>
<reference evidence="6" key="1">
    <citation type="submission" date="2025-08" db="UniProtKB">
        <authorList>
            <consortium name="RefSeq"/>
        </authorList>
    </citation>
    <scope>IDENTIFICATION</scope>
    <source>
        <tissue evidence="6">Testes</tissue>
    </source>
</reference>
<dbReference type="PROSITE" id="PS51061">
    <property type="entry name" value="R3H"/>
    <property type="match status" value="1"/>
</dbReference>
<proteinExistence type="predicted"/>
<dbReference type="PROSITE" id="PS51192">
    <property type="entry name" value="HELICASE_ATP_BIND_1"/>
    <property type="match status" value="1"/>
</dbReference>
<dbReference type="GeneID" id="102803247"/>
<dbReference type="Pfam" id="PF01424">
    <property type="entry name" value="R3H"/>
    <property type="match status" value="1"/>
</dbReference>
<name>A0ABM0LY07_SACKO</name>
<dbReference type="SMART" id="SM00393">
    <property type="entry name" value="R3H"/>
    <property type="match status" value="1"/>
</dbReference>
<feature type="domain" description="Helicase ATP-binding" evidence="4">
    <location>
        <begin position="242"/>
        <end position="354"/>
    </location>
</feature>
<dbReference type="InterPro" id="IPR034083">
    <property type="entry name" value="R3H_DEXH_helicase"/>
</dbReference>
<evidence type="ECO:0000256" key="1">
    <source>
        <dbReference type="ARBA" id="ARBA00022801"/>
    </source>
</evidence>
<dbReference type="InterPro" id="IPR027417">
    <property type="entry name" value="P-loop_NTPase"/>
</dbReference>
<organism evidence="5 6">
    <name type="scientific">Saccoglossus kowalevskii</name>
    <name type="common">Acorn worm</name>
    <dbReference type="NCBI Taxonomy" id="10224"/>
    <lineage>
        <taxon>Eukaryota</taxon>
        <taxon>Metazoa</taxon>
        <taxon>Hemichordata</taxon>
        <taxon>Enteropneusta</taxon>
        <taxon>Harrimaniidae</taxon>
        <taxon>Saccoglossus</taxon>
    </lineage>
</organism>
<gene>
    <name evidence="6" type="primary">LOC102803247</name>
</gene>
<evidence type="ECO:0000259" key="4">
    <source>
        <dbReference type="PROSITE" id="PS51192"/>
    </source>
</evidence>
<feature type="domain" description="R3H" evidence="3">
    <location>
        <begin position="81"/>
        <end position="145"/>
    </location>
</feature>
<evidence type="ECO:0000259" key="3">
    <source>
        <dbReference type="PROSITE" id="PS51061"/>
    </source>
</evidence>
<dbReference type="Proteomes" id="UP000694865">
    <property type="component" value="Unplaced"/>
</dbReference>
<dbReference type="InterPro" id="IPR001374">
    <property type="entry name" value="R3H_dom"/>
</dbReference>
<feature type="region of interest" description="Disordered" evidence="2">
    <location>
        <begin position="1"/>
        <end position="34"/>
    </location>
</feature>
<dbReference type="Gene3D" id="3.40.50.300">
    <property type="entry name" value="P-loop containing nucleotide triphosphate hydrolases"/>
    <property type="match status" value="1"/>
</dbReference>
<dbReference type="SUPFAM" id="SSF52540">
    <property type="entry name" value="P-loop containing nucleoside triphosphate hydrolases"/>
    <property type="match status" value="1"/>
</dbReference>
<dbReference type="InterPro" id="IPR036867">
    <property type="entry name" value="R3H_dom_sf"/>
</dbReference>
<keyword evidence="1" id="KW-0378">Hydrolase</keyword>
<evidence type="ECO:0000256" key="2">
    <source>
        <dbReference type="SAM" id="MobiDB-lite"/>
    </source>
</evidence>
<dbReference type="InterPro" id="IPR014001">
    <property type="entry name" value="Helicase_ATP-bd"/>
</dbReference>
<accession>A0ABM0LY07</accession>
<sequence length="354" mass="39645">MAARGNSGGMPRSYPRNSSPPVYQQNRQHPMEVGSMGRNPMTMMNLQRPNSASPVSVSSVGSCGSYKKKGSNAKAEICVGEELKISIKIALDDFRYDDDKKELEFPSSLTATERAYIHRLCPELGLTSKSRGKSSNRYLTIFKKDCNKMPCSVATYQMTRNSRHQIHGLLQRFPVTNKERQELQQRTERGYHFSGENGQKEINRTTGRLNNGIPQIPLRKFDSEFELFRQSLPVHHIKDMIMTHINDNRVVLISGDTGSGKTTQIPQLILDNSFVTGRPCRVICTQPRRISALAMAERVAAERGEKIGQTVGYQIRLESRVSPKTVLTFCTNGVLLRTLMGGQNSLSTVTHVIV</sequence>
<evidence type="ECO:0000313" key="6">
    <source>
        <dbReference type="RefSeq" id="XP_006812648.1"/>
    </source>
</evidence>
<feature type="compositionally biased region" description="Polar residues" evidence="2">
    <location>
        <begin position="15"/>
        <end position="28"/>
    </location>
</feature>
<evidence type="ECO:0000313" key="5">
    <source>
        <dbReference type="Proteomes" id="UP000694865"/>
    </source>
</evidence>
<dbReference type="PANTHER" id="PTHR18934">
    <property type="entry name" value="ATP-DEPENDENT RNA HELICASE"/>
    <property type="match status" value="1"/>
</dbReference>
<dbReference type="CDD" id="cd06007">
    <property type="entry name" value="R3H_DEXH_helicase"/>
    <property type="match status" value="1"/>
</dbReference>
<dbReference type="Gene3D" id="3.30.1370.50">
    <property type="entry name" value="R3H-like domain"/>
    <property type="match status" value="1"/>
</dbReference>
<keyword evidence="5" id="KW-1185">Reference proteome</keyword>
<dbReference type="SUPFAM" id="SSF82708">
    <property type="entry name" value="R3H domain"/>
    <property type="match status" value="1"/>
</dbReference>
<protein>
    <submittedName>
        <fullName evidence="6">Probable ATP-dependent RNA helicase YTHDC2-like</fullName>
    </submittedName>
</protein>
<dbReference type="PANTHER" id="PTHR18934:SF213">
    <property type="entry name" value="3'-5' RNA HELICASE YTHDC2"/>
    <property type="match status" value="1"/>
</dbReference>
<dbReference type="RefSeq" id="XP_006812648.1">
    <property type="nucleotide sequence ID" value="XM_006812585.1"/>
</dbReference>